<evidence type="ECO:0000313" key="2">
    <source>
        <dbReference type="EMBL" id="MBF9235392.1"/>
    </source>
</evidence>
<sequence length="417" mass="44456">MITAGTASVDITPPVGLSLSGFAARKDPAVGAHDPLTVRALVVGDTALVVADVIGLRSDMTERIRDRCTLPADRVVIAALHTHSGPVSMAGRLSQDADQTYLDRLEAACVEALDTAASRARPAFLTAGYGRDPDVARNRRHADGPIDRALPVLRIRDASGALMAIVASYACHPVVLGADNRLWTADYPHFVRQRLEAGQAGATSFFLTGCCGDSNTGHSAHASVSLTASEYRSFASAEAFGERIAAAALAAPEVPLKDHVSTANDAVFLRYERREAKPLYALAKQWANEEASADPARAELLRHWRAWASRANGQALGTLAARVTVLNWGGMPIVALPGEIFAETALEIRSRIPSSPAFVIGFCEDNPGYIPPAGEYDSGGYEVEEAHRYYGQPATFARGSAEILASSAVELLRREEL</sequence>
<dbReference type="RefSeq" id="WP_196273378.1">
    <property type="nucleotide sequence ID" value="NZ_JADQDO010000012.1"/>
</dbReference>
<comment type="caution">
    <text evidence="2">The sequence shown here is derived from an EMBL/GenBank/DDBJ whole genome shotgun (WGS) entry which is preliminary data.</text>
</comment>
<dbReference type="InterPro" id="IPR031329">
    <property type="entry name" value="NEUT/ALK_ceramidase_N"/>
</dbReference>
<dbReference type="Pfam" id="PF04734">
    <property type="entry name" value="Ceramidase_alk"/>
    <property type="match status" value="1"/>
</dbReference>
<reference evidence="2" key="1">
    <citation type="submission" date="2020-11" db="EMBL/GenBank/DDBJ databases">
        <authorList>
            <person name="Kim M.K."/>
        </authorList>
    </citation>
    <scope>NUCLEOTIDE SEQUENCE</scope>
    <source>
        <strain evidence="2">BT350</strain>
    </source>
</reference>
<dbReference type="Proteomes" id="UP000599312">
    <property type="component" value="Unassembled WGS sequence"/>
</dbReference>
<feature type="domain" description="Neutral/alkaline non-lysosomal ceramidase N-terminal" evidence="1">
    <location>
        <begin position="4"/>
        <end position="187"/>
    </location>
</feature>
<proteinExistence type="predicted"/>
<dbReference type="AlphaFoldDB" id="A0A931BQ54"/>
<accession>A0A931BQ54</accession>
<evidence type="ECO:0000259" key="1">
    <source>
        <dbReference type="Pfam" id="PF04734"/>
    </source>
</evidence>
<dbReference type="EMBL" id="JADQDO010000012">
    <property type="protein sequence ID" value="MBF9235392.1"/>
    <property type="molecule type" value="Genomic_DNA"/>
</dbReference>
<keyword evidence="3" id="KW-1185">Reference proteome</keyword>
<name>A0A931BQ54_9HYPH</name>
<protein>
    <submittedName>
        <fullName evidence="2">Alkaline ceramidase</fullName>
    </submittedName>
</protein>
<evidence type="ECO:0000313" key="3">
    <source>
        <dbReference type="Proteomes" id="UP000599312"/>
    </source>
</evidence>
<organism evidence="2 3">
    <name type="scientific">Microvirga alba</name>
    <dbReference type="NCBI Taxonomy" id="2791025"/>
    <lineage>
        <taxon>Bacteria</taxon>
        <taxon>Pseudomonadati</taxon>
        <taxon>Pseudomonadota</taxon>
        <taxon>Alphaproteobacteria</taxon>
        <taxon>Hyphomicrobiales</taxon>
        <taxon>Methylobacteriaceae</taxon>
        <taxon>Microvirga</taxon>
    </lineage>
</organism>
<gene>
    <name evidence="2" type="ORF">I2H38_18675</name>
</gene>